<dbReference type="PANTHER" id="PTHR43247:SF1">
    <property type="entry name" value="PHOSPHOSERINE AMINOTRANSFERASE"/>
    <property type="match status" value="1"/>
</dbReference>
<dbReference type="InterPro" id="IPR015424">
    <property type="entry name" value="PyrdxlP-dep_Trfase"/>
</dbReference>
<sequence length="116" mass="12931">MLFSFLQGGPLTQFAAIPHCTPDDAVDYIVTDLLDQGGLAEVEKKNKKKAEILYDAIDSSNGFYRIEAEFVKTATEKMVQLKGQVCWRNEGFNINVMPLAGVEKLVAYEDFQAKHG</sequence>
<keyword evidence="4" id="KW-0808">Transferase</keyword>
<dbReference type="EMBL" id="JACEIK010000071">
    <property type="protein sequence ID" value="MCD7448726.1"/>
    <property type="molecule type" value="Genomic_DNA"/>
</dbReference>
<evidence type="ECO:0000256" key="1">
    <source>
        <dbReference type="ARBA" id="ARBA00001933"/>
    </source>
</evidence>
<dbReference type="Gene3D" id="3.90.1150.10">
    <property type="entry name" value="Aspartate Aminotransferase, domain 1"/>
    <property type="match status" value="1"/>
</dbReference>
<keyword evidence="5" id="KW-0663">Pyridoxal phosphate</keyword>
<comment type="caution">
    <text evidence="7">The sequence shown here is derived from an EMBL/GenBank/DDBJ whole genome shotgun (WGS) entry which is preliminary data.</text>
</comment>
<keyword evidence="8" id="KW-1185">Reference proteome</keyword>
<keyword evidence="2" id="KW-0032">Aminotransferase</keyword>
<accession>A0ABS8RPI4</accession>
<evidence type="ECO:0000256" key="6">
    <source>
        <dbReference type="ARBA" id="ARBA00029440"/>
    </source>
</evidence>
<dbReference type="InterPro" id="IPR015422">
    <property type="entry name" value="PyrdxlP-dep_Trfase_small"/>
</dbReference>
<evidence type="ECO:0000256" key="3">
    <source>
        <dbReference type="ARBA" id="ARBA00022605"/>
    </source>
</evidence>
<evidence type="ECO:0000256" key="4">
    <source>
        <dbReference type="ARBA" id="ARBA00022679"/>
    </source>
</evidence>
<comment type="cofactor">
    <cofactor evidence="1">
        <name>pyridoxal 5'-phosphate</name>
        <dbReference type="ChEBI" id="CHEBI:597326"/>
    </cofactor>
</comment>
<evidence type="ECO:0000313" key="7">
    <source>
        <dbReference type="EMBL" id="MCD7448726.1"/>
    </source>
</evidence>
<dbReference type="SUPFAM" id="SSF53383">
    <property type="entry name" value="PLP-dependent transferases"/>
    <property type="match status" value="1"/>
</dbReference>
<comment type="pathway">
    <text evidence="6">Amino-acid biosynthesis.</text>
</comment>
<protein>
    <submittedName>
        <fullName evidence="7">Uncharacterized protein</fullName>
    </submittedName>
</protein>
<reference evidence="7 8" key="1">
    <citation type="journal article" date="2021" name="BMC Genomics">
        <title>Datura genome reveals duplications of psychoactive alkaloid biosynthetic genes and high mutation rate following tissue culture.</title>
        <authorList>
            <person name="Rajewski A."/>
            <person name="Carter-House D."/>
            <person name="Stajich J."/>
            <person name="Litt A."/>
        </authorList>
    </citation>
    <scope>NUCLEOTIDE SEQUENCE [LARGE SCALE GENOMIC DNA]</scope>
    <source>
        <strain evidence="7">AR-01</strain>
    </source>
</reference>
<dbReference type="PANTHER" id="PTHR43247">
    <property type="entry name" value="PHOSPHOSERINE AMINOTRANSFERASE"/>
    <property type="match status" value="1"/>
</dbReference>
<gene>
    <name evidence="7" type="ORF">HAX54_045665</name>
</gene>
<proteinExistence type="predicted"/>
<name>A0ABS8RPI4_DATST</name>
<evidence type="ECO:0000256" key="5">
    <source>
        <dbReference type="ARBA" id="ARBA00022898"/>
    </source>
</evidence>
<dbReference type="Proteomes" id="UP000823775">
    <property type="component" value="Unassembled WGS sequence"/>
</dbReference>
<keyword evidence="3" id="KW-0028">Amino-acid biosynthesis</keyword>
<dbReference type="InterPro" id="IPR022278">
    <property type="entry name" value="Pser_aminoTfrase"/>
</dbReference>
<evidence type="ECO:0000256" key="2">
    <source>
        <dbReference type="ARBA" id="ARBA00022576"/>
    </source>
</evidence>
<evidence type="ECO:0000313" key="8">
    <source>
        <dbReference type="Proteomes" id="UP000823775"/>
    </source>
</evidence>
<organism evidence="7 8">
    <name type="scientific">Datura stramonium</name>
    <name type="common">Jimsonweed</name>
    <name type="synonym">Common thornapple</name>
    <dbReference type="NCBI Taxonomy" id="4076"/>
    <lineage>
        <taxon>Eukaryota</taxon>
        <taxon>Viridiplantae</taxon>
        <taxon>Streptophyta</taxon>
        <taxon>Embryophyta</taxon>
        <taxon>Tracheophyta</taxon>
        <taxon>Spermatophyta</taxon>
        <taxon>Magnoliopsida</taxon>
        <taxon>eudicotyledons</taxon>
        <taxon>Gunneridae</taxon>
        <taxon>Pentapetalae</taxon>
        <taxon>asterids</taxon>
        <taxon>lamiids</taxon>
        <taxon>Solanales</taxon>
        <taxon>Solanaceae</taxon>
        <taxon>Solanoideae</taxon>
        <taxon>Datureae</taxon>
        <taxon>Datura</taxon>
    </lineage>
</organism>